<reference evidence="8" key="2">
    <citation type="submission" date="2023-03" db="EMBL/GenBank/DDBJ databases">
        <authorList>
            <consortium name="Wellcome Sanger Institute Data Sharing"/>
        </authorList>
    </citation>
    <scope>NUCLEOTIDE SEQUENCE [LARGE SCALE GENOMIC DNA]</scope>
</reference>
<name>A0A3P8QKN0_ASTCA</name>
<evidence type="ECO:0000256" key="3">
    <source>
        <dbReference type="PIRSR" id="PIRSR601310-1"/>
    </source>
</evidence>
<dbReference type="Bgee" id="ENSACLG00000020144">
    <property type="expression patterns" value="Expressed in anal fin and 8 other cell types or tissues"/>
</dbReference>
<evidence type="ECO:0000256" key="5">
    <source>
        <dbReference type="PROSITE-ProRule" id="PRU00464"/>
    </source>
</evidence>
<proteinExistence type="inferred from homology"/>
<dbReference type="OMA" id="YRVVMNC"/>
<dbReference type="CDD" id="cd01276">
    <property type="entry name" value="PKCI_related"/>
    <property type="match status" value="1"/>
</dbReference>
<dbReference type="GeneTree" id="ENSGT00940000157905"/>
<dbReference type="STRING" id="8154.ENSACLP00000029741"/>
<evidence type="ECO:0000256" key="4">
    <source>
        <dbReference type="PIRSR" id="PIRSR601310-3"/>
    </source>
</evidence>
<dbReference type="PANTHER" id="PTHR23089">
    <property type="entry name" value="HISTIDINE TRIAD HIT PROTEIN"/>
    <property type="match status" value="1"/>
</dbReference>
<dbReference type="Ensembl" id="ENSACLT00000030445.2">
    <property type="protein sequence ID" value="ENSACLP00000029741.2"/>
    <property type="gene ID" value="ENSACLG00000020144.2"/>
</dbReference>
<reference evidence="7 8" key="1">
    <citation type="submission" date="2018-05" db="EMBL/GenBank/DDBJ databases">
        <authorList>
            <person name="Datahose"/>
        </authorList>
    </citation>
    <scope>NUCLEOTIDE SEQUENCE</scope>
</reference>
<comment type="similarity">
    <text evidence="2">Belongs to the HINT family.</text>
</comment>
<reference evidence="7" key="4">
    <citation type="submission" date="2025-09" db="UniProtKB">
        <authorList>
            <consortium name="Ensembl"/>
        </authorList>
    </citation>
    <scope>IDENTIFICATION</scope>
</reference>
<dbReference type="InterPro" id="IPR011146">
    <property type="entry name" value="HIT-like"/>
</dbReference>
<dbReference type="SUPFAM" id="SSF54197">
    <property type="entry name" value="HIT-like"/>
    <property type="match status" value="1"/>
</dbReference>
<dbReference type="InterPro" id="IPR001310">
    <property type="entry name" value="Histidine_triad_HIT"/>
</dbReference>
<dbReference type="Proteomes" id="UP000265100">
    <property type="component" value="Chromosome 12"/>
</dbReference>
<protein>
    <recommendedName>
        <fullName evidence="6">HIT domain-containing protein</fullName>
    </recommendedName>
</protein>
<dbReference type="InterPro" id="IPR019808">
    <property type="entry name" value="Histidine_triad_CS"/>
</dbReference>
<dbReference type="PROSITE" id="PS51084">
    <property type="entry name" value="HIT_2"/>
    <property type="match status" value="1"/>
</dbReference>
<accession>A0A3P8QKN0</accession>
<dbReference type="FunFam" id="3.30.428.10:FF:000005">
    <property type="entry name" value="Histidine triad nucleotide-binding protein 1"/>
    <property type="match status" value="1"/>
</dbReference>
<feature type="short sequence motif" description="Histidine triad motif" evidence="4 5">
    <location>
        <begin position="195"/>
        <end position="199"/>
    </location>
</feature>
<dbReference type="PROSITE" id="PS00892">
    <property type="entry name" value="HIT_1"/>
    <property type="match status" value="1"/>
</dbReference>
<keyword evidence="8" id="KW-1185">Reference proteome</keyword>
<evidence type="ECO:0000313" key="8">
    <source>
        <dbReference type="Proteomes" id="UP000265100"/>
    </source>
</evidence>
<sequence length="211" mass="23301">MYCRQILRTPLFGTRAAKLSRFPHVCRSEVSAIKINRPVVILVNIFLSLAAAQHVDNTCPTGGGCGEPAVPHHHQERPLCTKSDEVRLAEEASKKYGSPAPTIFSKVIDKSIPADIIYEDEKCLAFRDISPQAPVHFLVIPRIPIPRISEAKDDDAELLGHLLVVAKNVAKQESLTEGYRVVINDGKHGAQSVYHLHIHVLGGRQMKWPPG</sequence>
<dbReference type="Pfam" id="PF01230">
    <property type="entry name" value="HIT"/>
    <property type="match status" value="1"/>
</dbReference>
<dbReference type="Gene3D" id="3.30.428.10">
    <property type="entry name" value="HIT-like"/>
    <property type="match status" value="1"/>
</dbReference>
<evidence type="ECO:0000256" key="2">
    <source>
        <dbReference type="ARBA" id="ARBA00025764"/>
    </source>
</evidence>
<reference evidence="7" key="3">
    <citation type="submission" date="2025-08" db="UniProtKB">
        <authorList>
            <consortium name="Ensembl"/>
        </authorList>
    </citation>
    <scope>IDENTIFICATION</scope>
</reference>
<comment type="catalytic activity">
    <reaction evidence="1">
        <text>adenosine 5'-phosphoramidate + H2O = NH4(+) + AMP</text>
        <dbReference type="Rhea" id="RHEA:67916"/>
        <dbReference type="ChEBI" id="CHEBI:15377"/>
        <dbReference type="ChEBI" id="CHEBI:28938"/>
        <dbReference type="ChEBI" id="CHEBI:57890"/>
        <dbReference type="ChEBI" id="CHEBI:456215"/>
    </reaction>
</comment>
<evidence type="ECO:0000313" key="7">
    <source>
        <dbReference type="Ensembl" id="ENSACLP00000029741.2"/>
    </source>
</evidence>
<dbReference type="InterPro" id="IPR036265">
    <property type="entry name" value="HIT-like_sf"/>
</dbReference>
<feature type="domain" description="HIT" evidence="6">
    <location>
        <begin position="103"/>
        <end position="211"/>
    </location>
</feature>
<evidence type="ECO:0000259" key="6">
    <source>
        <dbReference type="PROSITE" id="PS51084"/>
    </source>
</evidence>
<evidence type="ECO:0000256" key="1">
    <source>
        <dbReference type="ARBA" id="ARBA00024472"/>
    </source>
</evidence>
<dbReference type="AlphaFoldDB" id="A0A3P8QKN0"/>
<feature type="active site" description="Tele-AMP-histidine intermediate" evidence="3">
    <location>
        <position position="197"/>
    </location>
</feature>
<organism evidence="7 8">
    <name type="scientific">Astatotilapia calliptera</name>
    <name type="common">Eastern happy</name>
    <name type="synonym">Chromis callipterus</name>
    <dbReference type="NCBI Taxonomy" id="8154"/>
    <lineage>
        <taxon>Eukaryota</taxon>
        <taxon>Metazoa</taxon>
        <taxon>Chordata</taxon>
        <taxon>Craniata</taxon>
        <taxon>Vertebrata</taxon>
        <taxon>Euteleostomi</taxon>
        <taxon>Actinopterygii</taxon>
        <taxon>Neopterygii</taxon>
        <taxon>Teleostei</taxon>
        <taxon>Neoteleostei</taxon>
        <taxon>Acanthomorphata</taxon>
        <taxon>Ovalentaria</taxon>
        <taxon>Cichlomorphae</taxon>
        <taxon>Cichliformes</taxon>
        <taxon>Cichlidae</taxon>
        <taxon>African cichlids</taxon>
        <taxon>Pseudocrenilabrinae</taxon>
        <taxon>Haplochromini</taxon>
        <taxon>Astatotilapia</taxon>
    </lineage>
</organism>
<dbReference type="PRINTS" id="PR00332">
    <property type="entry name" value="HISTRIAD"/>
</dbReference>
<dbReference type="GO" id="GO:0003824">
    <property type="term" value="F:catalytic activity"/>
    <property type="evidence" value="ECO:0007669"/>
    <property type="project" value="InterPro"/>
</dbReference>